<accession>A0A8H6A1E1</accession>
<dbReference type="OrthoDB" id="5342286at2759"/>
<gene>
    <name evidence="1" type="ORF">BDV23DRAFT_187415</name>
    <name evidence="2" type="ORF">ETB97_003293</name>
</gene>
<reference evidence="1" key="2">
    <citation type="submission" date="2019-04" db="EMBL/GenBank/DDBJ databases">
        <title>Friends and foes A comparative genomics studyof 23 Aspergillus species from section Flavi.</title>
        <authorList>
            <consortium name="DOE Joint Genome Institute"/>
            <person name="Kjaerbolling I."/>
            <person name="Vesth T."/>
            <person name="Frisvad J.C."/>
            <person name="Nybo J.L."/>
            <person name="Theobald S."/>
            <person name="Kildgaard S."/>
            <person name="Isbrandt T."/>
            <person name="Kuo A."/>
            <person name="Sato A."/>
            <person name="Lyhne E.K."/>
            <person name="Kogle M.E."/>
            <person name="Wiebenga A."/>
            <person name="Kun R.S."/>
            <person name="Lubbers R.J."/>
            <person name="Makela M.R."/>
            <person name="Barry K."/>
            <person name="Chovatia M."/>
            <person name="Clum A."/>
            <person name="Daum C."/>
            <person name="Haridas S."/>
            <person name="He G."/>
            <person name="LaButti K."/>
            <person name="Lipzen A."/>
            <person name="Mondo S."/>
            <person name="Riley R."/>
            <person name="Salamov A."/>
            <person name="Simmons B.A."/>
            <person name="Magnuson J.K."/>
            <person name="Henrissat B."/>
            <person name="Mortensen U.H."/>
            <person name="Larsen T.O."/>
            <person name="Devries R.P."/>
            <person name="Grigoriev I.V."/>
            <person name="Machida M."/>
            <person name="Baker S.E."/>
            <person name="Andersen M.R."/>
        </authorList>
    </citation>
    <scope>NUCLEOTIDE SEQUENCE [LARGE SCALE GENOMIC DNA]</scope>
    <source>
        <strain evidence="1">IBT 14317</strain>
    </source>
</reference>
<dbReference type="EMBL" id="SPNV01000178">
    <property type="protein sequence ID" value="KAF5859107.1"/>
    <property type="molecule type" value="Genomic_DNA"/>
</dbReference>
<evidence type="ECO:0000313" key="1">
    <source>
        <dbReference type="EMBL" id="KAE8386305.1"/>
    </source>
</evidence>
<evidence type="ECO:0000313" key="3">
    <source>
        <dbReference type="Proteomes" id="UP000541154"/>
    </source>
</evidence>
<dbReference type="EMBL" id="ML735314">
    <property type="protein sequence ID" value="KAE8386305.1"/>
    <property type="molecule type" value="Genomic_DNA"/>
</dbReference>
<reference evidence="2 3" key="1">
    <citation type="submission" date="2019-04" db="EMBL/GenBank/DDBJ databases">
        <title>Aspergillus burnettii sp. nov., novel species from soil in southeast Queensland.</title>
        <authorList>
            <person name="Gilchrist C.L.M."/>
            <person name="Pitt J.I."/>
            <person name="Lange L."/>
            <person name="Lacey H.J."/>
            <person name="Vuong D."/>
            <person name="Midgley D.J."/>
            <person name="Greenfield P."/>
            <person name="Bradbury M."/>
            <person name="Lacey E."/>
            <person name="Busk P.K."/>
            <person name="Pilgaard B."/>
            <person name="Chooi Y.H."/>
            <person name="Piggott A.M."/>
        </authorList>
    </citation>
    <scope>NUCLEOTIDE SEQUENCE [LARGE SCALE GENOMIC DNA]</scope>
    <source>
        <strain evidence="2 3">FRR 5400</strain>
    </source>
</reference>
<organism evidence="1">
    <name type="scientific">Petromyces alliaceus</name>
    <name type="common">Aspergillus alliaceus</name>
    <dbReference type="NCBI Taxonomy" id="209559"/>
    <lineage>
        <taxon>Eukaryota</taxon>
        <taxon>Fungi</taxon>
        <taxon>Dikarya</taxon>
        <taxon>Ascomycota</taxon>
        <taxon>Pezizomycotina</taxon>
        <taxon>Eurotiomycetes</taxon>
        <taxon>Eurotiomycetidae</taxon>
        <taxon>Eurotiales</taxon>
        <taxon>Aspergillaceae</taxon>
        <taxon>Aspergillus</taxon>
        <taxon>Aspergillus subgen. Circumdati</taxon>
    </lineage>
</organism>
<dbReference type="AlphaFoldDB" id="A0A5N7BWU3"/>
<protein>
    <submittedName>
        <fullName evidence="1">Uncharacterized protein</fullName>
    </submittedName>
</protein>
<sequence>MSVRSTVRFRLASGSQYLGLRRPVPSLDRLKASDPDGKYPKIQEMIRNYKEPEWLNDYKEAIDDLRNREINDYYYRRRLETAKPKQNLVSDQFQYLFWAAADPGIAGHVSLVEKTDSIDWETTIQSGPSEAWKLKYDTPYEFKKPGWGDNILLATPSISGYYHKVLLASGERSYLSSYKDWNVDGIKPGPKFSSHFRFQKLSDSTSSFLKNGDSVYIEITTPDDEASGKERLRSKVSKILKHSLGGEEWTEEMKLSRLAFRFEVVPRD</sequence>
<dbReference type="Proteomes" id="UP000541154">
    <property type="component" value="Unassembled WGS sequence"/>
</dbReference>
<keyword evidence="3" id="KW-1185">Reference proteome</keyword>
<name>A0A5N7BWU3_PETAA</name>
<accession>A0A5N7BWU3</accession>
<accession>A0A5N6FS35</accession>
<dbReference type="Proteomes" id="UP000326877">
    <property type="component" value="Unassembled WGS sequence"/>
</dbReference>
<evidence type="ECO:0000313" key="2">
    <source>
        <dbReference type="EMBL" id="KAF5859107.1"/>
    </source>
</evidence>
<proteinExistence type="predicted"/>